<evidence type="ECO:0000313" key="9">
    <source>
        <dbReference type="EMBL" id="PSC76838.1"/>
    </source>
</evidence>
<dbReference type="InterPro" id="IPR024989">
    <property type="entry name" value="MFS_assoc_dom"/>
</dbReference>
<accession>A0A2P6VRW2</accession>
<dbReference type="SUPFAM" id="SSF82153">
    <property type="entry name" value="FAS1 domain"/>
    <property type="match status" value="1"/>
</dbReference>
<dbReference type="OrthoDB" id="515887at2759"/>
<dbReference type="Gene3D" id="1.20.1250.20">
    <property type="entry name" value="MFS general substrate transporter like domains"/>
    <property type="match status" value="1"/>
</dbReference>
<feature type="compositionally biased region" description="Low complexity" evidence="6">
    <location>
        <begin position="344"/>
        <end position="384"/>
    </location>
</feature>
<dbReference type="PANTHER" id="PTHR16172">
    <property type="entry name" value="MAJOR FACILITATOR SUPERFAMILY DOMAIN-CONTAINING PROTEIN 6-LIKE"/>
    <property type="match status" value="1"/>
</dbReference>
<name>A0A2P6VRW2_9CHLO</name>
<dbReference type="InterPro" id="IPR051717">
    <property type="entry name" value="MFS_MFSD6"/>
</dbReference>
<evidence type="ECO:0000256" key="4">
    <source>
        <dbReference type="ARBA" id="ARBA00022989"/>
    </source>
</evidence>
<comment type="subcellular location">
    <subcellularLocation>
        <location evidence="1">Membrane</location>
        <topology evidence="1">Multi-pass membrane protein</topology>
    </subcellularLocation>
</comment>
<feature type="transmembrane region" description="Helical" evidence="7">
    <location>
        <begin position="826"/>
        <end position="845"/>
    </location>
</feature>
<feature type="region of interest" description="Disordered" evidence="6">
    <location>
        <begin position="615"/>
        <end position="670"/>
    </location>
</feature>
<evidence type="ECO:0000256" key="6">
    <source>
        <dbReference type="SAM" id="MobiDB-lite"/>
    </source>
</evidence>
<dbReference type="Gene3D" id="2.30.180.10">
    <property type="entry name" value="FAS1 domain"/>
    <property type="match status" value="1"/>
</dbReference>
<evidence type="ECO:0000256" key="1">
    <source>
        <dbReference type="ARBA" id="ARBA00004141"/>
    </source>
</evidence>
<reference evidence="9 10" key="1">
    <citation type="journal article" date="2018" name="Plant J.">
        <title>Genome sequences of Chlorella sorokiniana UTEX 1602 and Micractinium conductrix SAG 241.80: implications to maltose excretion by a green alga.</title>
        <authorList>
            <person name="Arriola M.B."/>
            <person name="Velmurugan N."/>
            <person name="Zhang Y."/>
            <person name="Plunkett M.H."/>
            <person name="Hondzo H."/>
            <person name="Barney B.M."/>
        </authorList>
    </citation>
    <scope>NUCLEOTIDE SEQUENCE [LARGE SCALE GENOMIC DNA]</scope>
    <source>
        <strain evidence="9 10">SAG 241.80</strain>
    </source>
</reference>
<feature type="region of interest" description="Disordered" evidence="6">
    <location>
        <begin position="331"/>
        <end position="418"/>
    </location>
</feature>
<organism evidence="9 10">
    <name type="scientific">Micractinium conductrix</name>
    <dbReference type="NCBI Taxonomy" id="554055"/>
    <lineage>
        <taxon>Eukaryota</taxon>
        <taxon>Viridiplantae</taxon>
        <taxon>Chlorophyta</taxon>
        <taxon>core chlorophytes</taxon>
        <taxon>Trebouxiophyceae</taxon>
        <taxon>Chlorellales</taxon>
        <taxon>Chlorellaceae</taxon>
        <taxon>Chlorella clade</taxon>
        <taxon>Micractinium</taxon>
    </lineage>
</organism>
<keyword evidence="4 7" id="KW-1133">Transmembrane helix</keyword>
<feature type="transmembrane region" description="Helical" evidence="7">
    <location>
        <begin position="851"/>
        <end position="874"/>
    </location>
</feature>
<evidence type="ECO:0000259" key="8">
    <source>
        <dbReference type="PROSITE" id="PS50213"/>
    </source>
</evidence>
<dbReference type="InterPro" id="IPR036378">
    <property type="entry name" value="FAS1_dom_sf"/>
</dbReference>
<comment type="caution">
    <text evidence="9">The sequence shown here is derived from an EMBL/GenBank/DDBJ whole genome shotgun (WGS) entry which is preliminary data.</text>
</comment>
<dbReference type="PROSITE" id="PS50213">
    <property type="entry name" value="FAS1"/>
    <property type="match status" value="1"/>
</dbReference>
<keyword evidence="10" id="KW-1185">Reference proteome</keyword>
<dbReference type="Proteomes" id="UP000239649">
    <property type="component" value="Unassembled WGS sequence"/>
</dbReference>
<feature type="compositionally biased region" description="Basic residues" evidence="6">
    <location>
        <begin position="619"/>
        <end position="631"/>
    </location>
</feature>
<dbReference type="SUPFAM" id="SSF103473">
    <property type="entry name" value="MFS general substrate transporter"/>
    <property type="match status" value="2"/>
</dbReference>
<evidence type="ECO:0000313" key="10">
    <source>
        <dbReference type="Proteomes" id="UP000239649"/>
    </source>
</evidence>
<dbReference type="InterPro" id="IPR036259">
    <property type="entry name" value="MFS_trans_sf"/>
</dbReference>
<proteinExistence type="inferred from homology"/>
<comment type="similarity">
    <text evidence="2">Belongs to the major facilitator superfamily. MFSD6 family.</text>
</comment>
<dbReference type="PANTHER" id="PTHR16172:SF41">
    <property type="entry name" value="MAJOR FACILITATOR SUPERFAMILY DOMAIN-CONTAINING PROTEIN 6-LIKE"/>
    <property type="match status" value="1"/>
</dbReference>
<protein>
    <submittedName>
        <fullName evidence="9">Major facilitator superfamily domain-containing 6</fullName>
    </submittedName>
</protein>
<feature type="region of interest" description="Disordered" evidence="6">
    <location>
        <begin position="1"/>
        <end position="22"/>
    </location>
</feature>
<dbReference type="AlphaFoldDB" id="A0A2P6VRW2"/>
<keyword evidence="5 7" id="KW-0472">Membrane</keyword>
<dbReference type="GO" id="GO:0016020">
    <property type="term" value="C:membrane"/>
    <property type="evidence" value="ECO:0007669"/>
    <property type="project" value="UniProtKB-SubCell"/>
</dbReference>
<dbReference type="Pfam" id="PF02469">
    <property type="entry name" value="Fasciclin"/>
    <property type="match status" value="1"/>
</dbReference>
<evidence type="ECO:0000256" key="3">
    <source>
        <dbReference type="ARBA" id="ARBA00022692"/>
    </source>
</evidence>
<keyword evidence="3 7" id="KW-0812">Transmembrane</keyword>
<sequence length="901" mass="93663">MHPCHGPIAKRARDHDQLDALKPPKPAADSVAAFVIANKNKGFGILLEAVLAADASVVETLSKPDLVATVFAPDDNAFRVLLKDLQLTKEELLANKDLLIAVLSYHVIGAKVTKKDLKELQVVQTLLPGEAGELKITTEAWEYKFRLWLHRVRLETTSGSKSLVKVASPGGLFFSRLGISPSQIGLLTALRPWVSAPCGSLIAGLADRWGAHRALLLLCYVAVTLTQPGDYGRLRTMASIAWTAFAPLAGWVNSRFGIRVGILCYVGGSLLALPAAWLLPVEALRRKVAPIIEREASWQLPQGEEAAPAAAPGIYGYTALPLGYAAAHLAPHTEAEEEGEEEAPGTAAPGFSPFAGAAEPGSEPPGVGTTPAAAAAGGEHVGAWPAPPPPPTEAVEAAAEAAPAAVEEEAAACGPEERAMHGSWDALASLGERPPPRPPALPRHVSADDLARVESLALGIPRVRTRPQLAPPPPAAGMALPPDLGVEVSSAEELTSPLLASSEEAEGVRGGLLFRADDLQAAAAQGTEPEPPTPLPSSLAALFGVPPLLAEAARLPATPAAGRRQQQQQQQQQLGAELMREAMDFELREARAEQDATGSLVVGMLSKKLERLARETKRQQRLARRAARQRAKAAAAAPAAAAPADVEAPAPAGPPTGAAEAAPKPAVEEEAAAAAAPELQGFGGALKRLLGDPQVVTFFALCTVLGFGHGIIGGFLFMFLAEHGGGELLMGAVLTANSLPELPAFFFFGAIMQALGMQTLLLSAAAALGLRIWAYSLLPAVGLRYVVLLETLHAITYACGWSGCAVNSSKIAPPGLESTTQGLFQGLWTGVGCGLAGLLGGILYGSHGPIVLFRVSGLAILGCTAAAGVPMLVVHRRRKAAVARDLLPSPESLADLVSLGQ</sequence>
<evidence type="ECO:0000256" key="2">
    <source>
        <dbReference type="ARBA" id="ARBA00005241"/>
    </source>
</evidence>
<dbReference type="Pfam" id="PF12832">
    <property type="entry name" value="MFS_1_like"/>
    <property type="match status" value="1"/>
</dbReference>
<dbReference type="EMBL" id="LHPF02000001">
    <property type="protein sequence ID" value="PSC76838.1"/>
    <property type="molecule type" value="Genomic_DNA"/>
</dbReference>
<feature type="compositionally biased region" description="Low complexity" evidence="6">
    <location>
        <begin position="393"/>
        <end position="405"/>
    </location>
</feature>
<feature type="domain" description="FAS1" evidence="8">
    <location>
        <begin position="30"/>
        <end position="173"/>
    </location>
</feature>
<evidence type="ECO:0000256" key="7">
    <source>
        <dbReference type="SAM" id="Phobius"/>
    </source>
</evidence>
<evidence type="ECO:0000256" key="5">
    <source>
        <dbReference type="ARBA" id="ARBA00023136"/>
    </source>
</evidence>
<gene>
    <name evidence="9" type="primary">g244</name>
    <name evidence="9" type="ORF">C2E20_0244</name>
</gene>
<feature type="transmembrane region" description="Helical" evidence="7">
    <location>
        <begin position="695"/>
        <end position="720"/>
    </location>
</feature>
<dbReference type="InterPro" id="IPR000782">
    <property type="entry name" value="FAS1_domain"/>
</dbReference>
<feature type="compositionally biased region" description="Low complexity" evidence="6">
    <location>
        <begin position="632"/>
        <end position="665"/>
    </location>
</feature>